<dbReference type="Gene3D" id="3.90.180.10">
    <property type="entry name" value="Medium-chain alcohol dehydrogenases, catalytic domain"/>
    <property type="match status" value="1"/>
</dbReference>
<dbReference type="PANTHER" id="PTHR42683">
    <property type="entry name" value="ALDEHYDE REDUCTASE"/>
    <property type="match status" value="1"/>
</dbReference>
<proteinExistence type="predicted"/>
<dbReference type="InterPro" id="IPR013154">
    <property type="entry name" value="ADH-like_N"/>
</dbReference>
<keyword evidence="1" id="KW-0479">Metal-binding</keyword>
<dbReference type="SUPFAM" id="SSF50129">
    <property type="entry name" value="GroES-like"/>
    <property type="match status" value="1"/>
</dbReference>
<evidence type="ECO:0000256" key="3">
    <source>
        <dbReference type="ARBA" id="ARBA00023002"/>
    </source>
</evidence>
<organism evidence="5 6">
    <name type="scientific">Polarella glacialis</name>
    <name type="common">Dinoflagellate</name>
    <dbReference type="NCBI Taxonomy" id="89957"/>
    <lineage>
        <taxon>Eukaryota</taxon>
        <taxon>Sar</taxon>
        <taxon>Alveolata</taxon>
        <taxon>Dinophyceae</taxon>
        <taxon>Suessiales</taxon>
        <taxon>Suessiaceae</taxon>
        <taxon>Polarella</taxon>
    </lineage>
</organism>
<evidence type="ECO:0000313" key="5">
    <source>
        <dbReference type="EMBL" id="CAE8654037.1"/>
    </source>
</evidence>
<dbReference type="InterPro" id="IPR011032">
    <property type="entry name" value="GroES-like_sf"/>
</dbReference>
<dbReference type="InterPro" id="IPR002328">
    <property type="entry name" value="ADH_Zn_CS"/>
</dbReference>
<feature type="domain" description="Alcohol dehydrogenase-like N-terminal" evidence="4">
    <location>
        <begin position="33"/>
        <end position="100"/>
    </location>
</feature>
<dbReference type="Pfam" id="PF08240">
    <property type="entry name" value="ADH_N"/>
    <property type="match status" value="1"/>
</dbReference>
<gene>
    <name evidence="5" type="ORF">PGLA2088_LOCUS10763</name>
</gene>
<dbReference type="GO" id="GO:0008270">
    <property type="term" value="F:zinc ion binding"/>
    <property type="evidence" value="ECO:0007669"/>
    <property type="project" value="InterPro"/>
</dbReference>
<evidence type="ECO:0000313" key="6">
    <source>
        <dbReference type="Proteomes" id="UP000626109"/>
    </source>
</evidence>
<reference evidence="5" key="1">
    <citation type="submission" date="2021-02" db="EMBL/GenBank/DDBJ databases">
        <authorList>
            <person name="Dougan E. K."/>
            <person name="Rhodes N."/>
            <person name="Thang M."/>
            <person name="Chan C."/>
        </authorList>
    </citation>
    <scope>NUCLEOTIDE SEQUENCE</scope>
</reference>
<accession>A0A813IR75</accession>
<sequence length="177" mass="18180">MAIIVSGTGTLMLEALDESYKLTQVEIGRPAPGPNDVAIDINYCGMCHSDLHTINGDWGAGKYPIAPGHEAAGVVREVGAEAAAAGFKVGDSVAVGCMAGAEAAAARSALQAWSSTALRCARPTLTCSQQDATTTIALAPTRTTISSSSSGTYSASAGNKRAFHLKQACHRRVRSLS</sequence>
<dbReference type="PROSITE" id="PS00059">
    <property type="entry name" value="ADH_ZINC"/>
    <property type="match status" value="1"/>
</dbReference>
<dbReference type="EMBL" id="CAJNNW010012153">
    <property type="protein sequence ID" value="CAE8654037.1"/>
    <property type="molecule type" value="Genomic_DNA"/>
</dbReference>
<protein>
    <recommendedName>
        <fullName evidence="4">Alcohol dehydrogenase-like N-terminal domain-containing protein</fullName>
    </recommendedName>
</protein>
<dbReference type="GO" id="GO:0016616">
    <property type="term" value="F:oxidoreductase activity, acting on the CH-OH group of donors, NAD or NADP as acceptor"/>
    <property type="evidence" value="ECO:0007669"/>
    <property type="project" value="InterPro"/>
</dbReference>
<dbReference type="AlphaFoldDB" id="A0A813IR75"/>
<evidence type="ECO:0000259" key="4">
    <source>
        <dbReference type="Pfam" id="PF08240"/>
    </source>
</evidence>
<evidence type="ECO:0000256" key="1">
    <source>
        <dbReference type="ARBA" id="ARBA00022723"/>
    </source>
</evidence>
<name>A0A813IR75_POLGL</name>
<keyword evidence="2" id="KW-0862">Zinc</keyword>
<evidence type="ECO:0000256" key="2">
    <source>
        <dbReference type="ARBA" id="ARBA00022833"/>
    </source>
</evidence>
<dbReference type="Proteomes" id="UP000626109">
    <property type="component" value="Unassembled WGS sequence"/>
</dbReference>
<keyword evidence="3" id="KW-0560">Oxidoreductase</keyword>
<comment type="caution">
    <text evidence="5">The sequence shown here is derived from an EMBL/GenBank/DDBJ whole genome shotgun (WGS) entry which is preliminary data.</text>
</comment>
<dbReference type="InterPro" id="IPR047109">
    <property type="entry name" value="CAD-like"/>
</dbReference>